<feature type="transmembrane region" description="Helical" evidence="5">
    <location>
        <begin position="12"/>
        <end position="33"/>
    </location>
</feature>
<keyword evidence="1 3" id="KW-0807">Transducer</keyword>
<evidence type="ECO:0000256" key="4">
    <source>
        <dbReference type="SAM" id="Coils"/>
    </source>
</evidence>
<dbReference type="GO" id="GO:0005886">
    <property type="term" value="C:plasma membrane"/>
    <property type="evidence" value="ECO:0007669"/>
    <property type="project" value="UniProtKB-SubCell"/>
</dbReference>
<dbReference type="PROSITE" id="PS50111">
    <property type="entry name" value="CHEMOTAXIS_TRANSDUC_2"/>
    <property type="match status" value="1"/>
</dbReference>
<dbReference type="InterPro" id="IPR003660">
    <property type="entry name" value="HAMP_dom"/>
</dbReference>
<keyword evidence="4" id="KW-0175">Coiled coil</keyword>
<reference evidence="8 9" key="1">
    <citation type="journal article" date="2013" name="PLoS ONE">
        <title>Sequence Divergence and Conservation in Genomes ofHelicobacter cetorum Strains from a Dolphin and a Whale.</title>
        <authorList>
            <person name="Kersulyte D."/>
            <person name="Rossi M."/>
            <person name="Berg D.E."/>
        </authorList>
    </citation>
    <scope>NUCLEOTIDE SEQUENCE [LARGE SCALE GENOMIC DNA]</scope>
    <source>
        <strain evidence="8 9">MIT 99-5656</strain>
    </source>
</reference>
<comment type="similarity">
    <text evidence="2">Belongs to the methyl-accepting chemotaxis (MCP) protein family.</text>
</comment>
<evidence type="ECO:0000313" key="8">
    <source>
        <dbReference type="EMBL" id="AFI06096.1"/>
    </source>
</evidence>
<keyword evidence="5" id="KW-1133">Transmembrane helix</keyword>
<evidence type="ECO:0000256" key="2">
    <source>
        <dbReference type="ARBA" id="ARBA00029447"/>
    </source>
</evidence>
<dbReference type="EMBL" id="CP003481">
    <property type="protein sequence ID" value="AFI06096.1"/>
    <property type="molecule type" value="Genomic_DNA"/>
</dbReference>
<name>I0ET27_HELCM</name>
<evidence type="ECO:0000259" key="7">
    <source>
        <dbReference type="PROSITE" id="PS50885"/>
    </source>
</evidence>
<dbReference type="GO" id="GO:0006935">
    <property type="term" value="P:chemotaxis"/>
    <property type="evidence" value="ECO:0007669"/>
    <property type="project" value="InterPro"/>
</dbReference>
<dbReference type="PRINTS" id="PR00260">
    <property type="entry name" value="CHEMTRNSDUCR"/>
</dbReference>
<keyword evidence="5" id="KW-0812">Transmembrane</keyword>
<feature type="coiled-coil region" evidence="4">
    <location>
        <begin position="327"/>
        <end position="354"/>
    </location>
</feature>
<keyword evidence="5" id="KW-0472">Membrane</keyword>
<sequence length="566" mass="62551">MSSSSRAKSIGTQLLFVLIALAVLIILVVFFLYRYNQNTLLSALNNQAQIRTDDNAKGFLKASADLIKIDIKQIYNPNISLKENREHIIESAASINNLKGQIYLVIADTNGVVLFDSSVPESVGKNYSNKRSEDGVYYVREYLEHAKRGGGYVKYYKAKLAGSAPEPKIAYAFLEKETQMVIAVTAYYSDLDKNYATNKAQVQELMNKTTLSFLTEIILLLILAFGVALFIVYTGIVKRTSAMVRNVNNLSEGDRDLSLKLQESARNDELNQMAVGINTFIERIRTFMIGAKENSLSNLNSSNQLNKNAHLAKEGITETNHKVQDLVVFFEQTNEKLKSLAHNAEQNISDLEASRISTQNSQSSLGNLASQVANSAQIERDLGLKIDTLNQSTQNVKAVLEIIDNIAKQTNLLALNAAIEAARAGEHGRGFAVVADEVRKLAENTQKSLNEISTTIQVLTQEIADINSGMNANVETMENLSQLSNETMTQFDEVVNTLSNVVVAINESIQNQQSITEEITNATKNVESVSSIAKENANHLDEIVKVAESLHQNTALLDSKIKEYRT</sequence>
<dbReference type="Pfam" id="PF00015">
    <property type="entry name" value="MCPsignal"/>
    <property type="match status" value="1"/>
</dbReference>
<dbReference type="SMART" id="SM00283">
    <property type="entry name" value="MA"/>
    <property type="match status" value="1"/>
</dbReference>
<keyword evidence="9" id="KW-1185">Reference proteome</keyword>
<dbReference type="AlphaFoldDB" id="I0ET27"/>
<dbReference type="Pfam" id="PF08269">
    <property type="entry name" value="dCache_2"/>
    <property type="match status" value="1"/>
</dbReference>
<dbReference type="GO" id="GO:0007165">
    <property type="term" value="P:signal transduction"/>
    <property type="evidence" value="ECO:0007669"/>
    <property type="project" value="UniProtKB-KW"/>
</dbReference>
<feature type="domain" description="HAMP" evidence="7">
    <location>
        <begin position="234"/>
        <end position="289"/>
    </location>
</feature>
<dbReference type="eggNOG" id="COG0840">
    <property type="taxonomic scope" value="Bacteria"/>
</dbReference>
<feature type="transmembrane region" description="Helical" evidence="5">
    <location>
        <begin position="213"/>
        <end position="236"/>
    </location>
</feature>
<gene>
    <name evidence="8" type="ordered locus">HCD_05470</name>
</gene>
<protein>
    <submittedName>
        <fullName evidence="8">Methyl-accepting chemotaxis protein tlpB</fullName>
    </submittedName>
</protein>
<evidence type="ECO:0000256" key="5">
    <source>
        <dbReference type="SAM" id="Phobius"/>
    </source>
</evidence>
<dbReference type="SUPFAM" id="SSF58104">
    <property type="entry name" value="Methyl-accepting chemotaxis protein (MCP) signaling domain"/>
    <property type="match status" value="1"/>
</dbReference>
<dbReference type="Proteomes" id="UP000005013">
    <property type="component" value="Chromosome"/>
</dbReference>
<dbReference type="HOGENOM" id="CLU_000445_107_21_7"/>
<evidence type="ECO:0000259" key="6">
    <source>
        <dbReference type="PROSITE" id="PS50111"/>
    </source>
</evidence>
<feature type="domain" description="Methyl-accepting transducer" evidence="6">
    <location>
        <begin position="294"/>
        <end position="551"/>
    </location>
</feature>
<dbReference type="InterPro" id="IPR004090">
    <property type="entry name" value="Chemotax_Me-accpt_rcpt"/>
</dbReference>
<evidence type="ECO:0000256" key="1">
    <source>
        <dbReference type="ARBA" id="ARBA00023224"/>
    </source>
</evidence>
<dbReference type="PROSITE" id="PS50885">
    <property type="entry name" value="HAMP"/>
    <property type="match status" value="1"/>
</dbReference>
<proteinExistence type="inferred from homology"/>
<evidence type="ECO:0000256" key="3">
    <source>
        <dbReference type="PROSITE-ProRule" id="PRU00284"/>
    </source>
</evidence>
<dbReference type="PATRIC" id="fig|1163745.3.peg.1156"/>
<dbReference type="Gene3D" id="3.30.450.20">
    <property type="entry name" value="PAS domain"/>
    <property type="match status" value="1"/>
</dbReference>
<organism evidence="8 9">
    <name type="scientific">Helicobacter cetorum (strain ATCC BAA-540 / CCUG 52418 / MIT 99-5656)</name>
    <dbReference type="NCBI Taxonomy" id="1163745"/>
    <lineage>
        <taxon>Bacteria</taxon>
        <taxon>Pseudomonadati</taxon>
        <taxon>Campylobacterota</taxon>
        <taxon>Epsilonproteobacteria</taxon>
        <taxon>Campylobacterales</taxon>
        <taxon>Helicobacteraceae</taxon>
        <taxon>Helicobacter</taxon>
    </lineage>
</organism>
<dbReference type="Gene3D" id="1.10.287.950">
    <property type="entry name" value="Methyl-accepting chemotaxis protein"/>
    <property type="match status" value="1"/>
</dbReference>
<dbReference type="InterPro" id="IPR004089">
    <property type="entry name" value="MCPsignal_dom"/>
</dbReference>
<dbReference type="STRING" id="1163745.HCD_05470"/>
<dbReference type="KEGG" id="hcm:HCD_05470"/>
<dbReference type="RefSeq" id="WP_014659584.1">
    <property type="nucleotide sequence ID" value="NC_017735.1"/>
</dbReference>
<dbReference type="PANTHER" id="PTHR32089">
    <property type="entry name" value="METHYL-ACCEPTING CHEMOTAXIS PROTEIN MCPB"/>
    <property type="match status" value="1"/>
</dbReference>
<dbReference type="GO" id="GO:0004888">
    <property type="term" value="F:transmembrane signaling receptor activity"/>
    <property type="evidence" value="ECO:0007669"/>
    <property type="project" value="InterPro"/>
</dbReference>
<dbReference type="InterPro" id="IPR004010">
    <property type="entry name" value="Double_Cache_2"/>
</dbReference>
<evidence type="ECO:0000313" key="9">
    <source>
        <dbReference type="Proteomes" id="UP000005013"/>
    </source>
</evidence>
<accession>I0ET27</accession>
<dbReference type="PANTHER" id="PTHR32089:SF114">
    <property type="entry name" value="METHYL-ACCEPTING CHEMOTAXIS PROTEIN MCPB"/>
    <property type="match status" value="1"/>
</dbReference>